<sequence>MYLMFHQVEKYGSDNLLDLDAGKASENLFWREQFSLLYKASVHGFSKEKLLDRCSHQGSILTVIYNEYHILGAYMPGGYLGELDISITLFAFQETEISKCEIGPLNPCLLFSGNNINSQFIINLEKKAVVTSVTTMEKLGLPQCCMSFKECEVFRCEDLLDKRSVDGIIELKESLMSAIRTYKPYGGLVHQIQILLLGPIGAGKSSFFNAVKSVFRGHVTNQALVGSDITGVSEKYRRYVVKDGKDGDPLPFILCDLPGLSEEEGRLCLDDILSVLKGHVADRYQFNSMNPVKPGHGDYICYPLLKDRIHCVAFVFSAYSVHCLSDEMVEKIKRIRKELIKCGMVQVVLLTHVDTLDLITKGDLIDIYKCVPVKLKLEELHREFGFPLSDIFVVSNYSSEWELEPVKDVLILSALRQMLWAADDFLEDLPLEETNRGV</sequence>
<dbReference type="AlphaFoldDB" id="A0A8D0ULG1"/>
<evidence type="ECO:0000256" key="1">
    <source>
        <dbReference type="ARBA" id="ARBA00004496"/>
    </source>
</evidence>
<accession>A0A8D0ULG1</accession>
<dbReference type="Ensembl" id="ENSSSCT00025029944.1">
    <property type="protein sequence ID" value="ENSSSCP00025012730.1"/>
    <property type="gene ID" value="ENSSSCG00025021977.1"/>
</dbReference>
<dbReference type="Proteomes" id="UP000694727">
    <property type="component" value="Unplaced"/>
</dbReference>
<evidence type="ECO:0000256" key="2">
    <source>
        <dbReference type="ARBA" id="ARBA00009243"/>
    </source>
</evidence>
<dbReference type="InterPro" id="IPR027417">
    <property type="entry name" value="P-loop_NTPase"/>
</dbReference>
<name>A0A8D0ULG1_PIG</name>
<dbReference type="FunFam" id="3.40.50.300:FF:001535">
    <property type="entry name" value="Interferon induced protein 44"/>
    <property type="match status" value="1"/>
</dbReference>
<evidence type="ECO:0000256" key="3">
    <source>
        <dbReference type="ARBA" id="ARBA00022490"/>
    </source>
</evidence>
<protein>
    <recommendedName>
        <fullName evidence="5">Interferon-induced protein 44</fullName>
    </recommendedName>
</protein>
<dbReference type="PANTHER" id="PTHR14241:SF3">
    <property type="entry name" value="INTERFERON-INDUCED PROTEIN 44"/>
    <property type="match status" value="1"/>
</dbReference>
<comment type="similarity">
    <text evidence="2">Belongs to the IFI44 family.</text>
</comment>
<reference evidence="6" key="1">
    <citation type="submission" date="2025-08" db="UniProtKB">
        <authorList>
            <consortium name="Ensembl"/>
        </authorList>
    </citation>
    <scope>IDENTIFICATION</scope>
</reference>
<evidence type="ECO:0000313" key="7">
    <source>
        <dbReference type="Proteomes" id="UP000694727"/>
    </source>
</evidence>
<dbReference type="Gene3D" id="3.40.50.300">
    <property type="entry name" value="P-loop containing nucleotide triphosphate hydrolases"/>
    <property type="match status" value="1"/>
</dbReference>
<comment type="subcellular location">
    <subcellularLocation>
        <location evidence="1">Cytoplasm</location>
    </subcellularLocation>
</comment>
<comment type="function">
    <text evidence="4">This protein aggregates to form microtubular structures.</text>
</comment>
<dbReference type="PANTHER" id="PTHR14241">
    <property type="entry name" value="INTERFERON-INDUCED PROTEIN 44"/>
    <property type="match status" value="1"/>
</dbReference>
<keyword evidence="3" id="KW-0963">Cytoplasm</keyword>
<evidence type="ECO:0000256" key="5">
    <source>
        <dbReference type="ARBA" id="ARBA00073671"/>
    </source>
</evidence>
<dbReference type="SUPFAM" id="SSF52540">
    <property type="entry name" value="P-loop containing nucleoside triphosphate hydrolases"/>
    <property type="match status" value="1"/>
</dbReference>
<evidence type="ECO:0000256" key="4">
    <source>
        <dbReference type="ARBA" id="ARBA00055327"/>
    </source>
</evidence>
<dbReference type="GO" id="GO:0005737">
    <property type="term" value="C:cytoplasm"/>
    <property type="evidence" value="ECO:0007669"/>
    <property type="project" value="UniProtKB-SubCell"/>
</dbReference>
<proteinExistence type="inferred from homology"/>
<evidence type="ECO:0000313" key="6">
    <source>
        <dbReference type="Ensembl" id="ENSSSCP00025012730.1"/>
    </source>
</evidence>
<organism evidence="6 7">
    <name type="scientific">Sus scrofa</name>
    <name type="common">Pig</name>
    <dbReference type="NCBI Taxonomy" id="9823"/>
    <lineage>
        <taxon>Eukaryota</taxon>
        <taxon>Metazoa</taxon>
        <taxon>Chordata</taxon>
        <taxon>Craniata</taxon>
        <taxon>Vertebrata</taxon>
        <taxon>Euteleostomi</taxon>
        <taxon>Mammalia</taxon>
        <taxon>Eutheria</taxon>
        <taxon>Laurasiatheria</taxon>
        <taxon>Artiodactyla</taxon>
        <taxon>Suina</taxon>
        <taxon>Suidae</taxon>
        <taxon>Sus</taxon>
    </lineage>
</organism>
<dbReference type="GO" id="GO:0009615">
    <property type="term" value="P:response to virus"/>
    <property type="evidence" value="ECO:0007669"/>
    <property type="project" value="UniProtKB-ARBA"/>
</dbReference>